<protein>
    <submittedName>
        <fullName evidence="7">HAT dimerization</fullName>
    </submittedName>
</protein>
<accession>A0A0D7A1Z6</accession>
<evidence type="ECO:0000256" key="4">
    <source>
        <dbReference type="ARBA" id="ARBA00022833"/>
    </source>
</evidence>
<evidence type="ECO:0000259" key="6">
    <source>
        <dbReference type="Pfam" id="PF05699"/>
    </source>
</evidence>
<organism evidence="7 8">
    <name type="scientific">Fistulina hepatica ATCC 64428</name>
    <dbReference type="NCBI Taxonomy" id="1128425"/>
    <lineage>
        <taxon>Eukaryota</taxon>
        <taxon>Fungi</taxon>
        <taxon>Dikarya</taxon>
        <taxon>Basidiomycota</taxon>
        <taxon>Agaricomycotina</taxon>
        <taxon>Agaricomycetes</taxon>
        <taxon>Agaricomycetidae</taxon>
        <taxon>Agaricales</taxon>
        <taxon>Fistulinaceae</taxon>
        <taxon>Fistulina</taxon>
    </lineage>
</organism>
<keyword evidence="5" id="KW-0539">Nucleus</keyword>
<dbReference type="InterPro" id="IPR008906">
    <property type="entry name" value="HATC_C_dom"/>
</dbReference>
<evidence type="ECO:0000256" key="2">
    <source>
        <dbReference type="ARBA" id="ARBA00022723"/>
    </source>
</evidence>
<reference evidence="7 8" key="1">
    <citation type="journal article" date="2015" name="Fungal Genet. Biol.">
        <title>Evolution of novel wood decay mechanisms in Agaricales revealed by the genome sequences of Fistulina hepatica and Cylindrobasidium torrendii.</title>
        <authorList>
            <person name="Floudas D."/>
            <person name="Held B.W."/>
            <person name="Riley R."/>
            <person name="Nagy L.G."/>
            <person name="Koehler G."/>
            <person name="Ransdell A.S."/>
            <person name="Younus H."/>
            <person name="Chow J."/>
            <person name="Chiniquy J."/>
            <person name="Lipzen A."/>
            <person name="Tritt A."/>
            <person name="Sun H."/>
            <person name="Haridas S."/>
            <person name="LaButti K."/>
            <person name="Ohm R.A."/>
            <person name="Kues U."/>
            <person name="Blanchette R.A."/>
            <person name="Grigoriev I.V."/>
            <person name="Minto R.E."/>
            <person name="Hibbett D.S."/>
        </authorList>
    </citation>
    <scope>NUCLEOTIDE SEQUENCE [LARGE SCALE GENOMIC DNA]</scope>
    <source>
        <strain evidence="7 8">ATCC 64428</strain>
    </source>
</reference>
<dbReference type="OrthoDB" id="1715602at2759"/>
<evidence type="ECO:0000313" key="8">
    <source>
        <dbReference type="Proteomes" id="UP000054144"/>
    </source>
</evidence>
<dbReference type="Pfam" id="PF05699">
    <property type="entry name" value="Dimer_Tnp_hAT"/>
    <property type="match status" value="1"/>
</dbReference>
<keyword evidence="3" id="KW-0863">Zinc-finger</keyword>
<dbReference type="GO" id="GO:0005634">
    <property type="term" value="C:nucleus"/>
    <property type="evidence" value="ECO:0007669"/>
    <property type="project" value="UniProtKB-SubCell"/>
</dbReference>
<proteinExistence type="predicted"/>
<keyword evidence="4" id="KW-0862">Zinc</keyword>
<keyword evidence="8" id="KW-1185">Reference proteome</keyword>
<comment type="subcellular location">
    <subcellularLocation>
        <location evidence="1">Nucleus</location>
    </subcellularLocation>
</comment>
<feature type="domain" description="HAT C-terminal dimerisation" evidence="6">
    <location>
        <begin position="1"/>
        <end position="79"/>
    </location>
</feature>
<evidence type="ECO:0000313" key="7">
    <source>
        <dbReference type="EMBL" id="KIY42956.1"/>
    </source>
</evidence>
<dbReference type="InterPro" id="IPR012337">
    <property type="entry name" value="RNaseH-like_sf"/>
</dbReference>
<gene>
    <name evidence="7" type="ORF">FISHEDRAFT_24335</name>
</gene>
<dbReference type="AlphaFoldDB" id="A0A0D7A1Z6"/>
<sequence>EMERYLDSDPEDANDVIAWWIEHRALYPYLHQMAIDYLSIPATSVDVERLFSKGRLFLSHVRSRMSVQMTRALLCLNSWSKFGLVKDEDVLAV</sequence>
<dbReference type="EMBL" id="KN882149">
    <property type="protein sequence ID" value="KIY42956.1"/>
    <property type="molecule type" value="Genomic_DNA"/>
</dbReference>
<dbReference type="PANTHER" id="PTHR46481:SF10">
    <property type="entry name" value="ZINC FINGER BED DOMAIN-CONTAINING PROTEIN 39"/>
    <property type="match status" value="1"/>
</dbReference>
<feature type="non-terminal residue" evidence="7">
    <location>
        <position position="1"/>
    </location>
</feature>
<dbReference type="Proteomes" id="UP000054144">
    <property type="component" value="Unassembled WGS sequence"/>
</dbReference>
<dbReference type="SUPFAM" id="SSF53098">
    <property type="entry name" value="Ribonuclease H-like"/>
    <property type="match status" value="1"/>
</dbReference>
<evidence type="ECO:0000256" key="5">
    <source>
        <dbReference type="ARBA" id="ARBA00023242"/>
    </source>
</evidence>
<dbReference type="PANTHER" id="PTHR46481">
    <property type="entry name" value="ZINC FINGER BED DOMAIN-CONTAINING PROTEIN 4"/>
    <property type="match status" value="1"/>
</dbReference>
<feature type="non-terminal residue" evidence="7">
    <location>
        <position position="93"/>
    </location>
</feature>
<evidence type="ECO:0000256" key="1">
    <source>
        <dbReference type="ARBA" id="ARBA00004123"/>
    </source>
</evidence>
<dbReference type="InterPro" id="IPR052035">
    <property type="entry name" value="ZnF_BED_domain_contain"/>
</dbReference>
<dbReference type="GO" id="GO:0008270">
    <property type="term" value="F:zinc ion binding"/>
    <property type="evidence" value="ECO:0007669"/>
    <property type="project" value="UniProtKB-KW"/>
</dbReference>
<evidence type="ECO:0000256" key="3">
    <source>
        <dbReference type="ARBA" id="ARBA00022771"/>
    </source>
</evidence>
<name>A0A0D7A1Z6_9AGAR</name>
<keyword evidence="2" id="KW-0479">Metal-binding</keyword>
<dbReference type="GO" id="GO:0046983">
    <property type="term" value="F:protein dimerization activity"/>
    <property type="evidence" value="ECO:0007669"/>
    <property type="project" value="InterPro"/>
</dbReference>